<evidence type="ECO:0000313" key="2">
    <source>
        <dbReference type="EMBL" id="SHO43016.1"/>
    </source>
</evidence>
<evidence type="ECO:0000259" key="1">
    <source>
        <dbReference type="Pfam" id="PF01261"/>
    </source>
</evidence>
<dbReference type="STRING" id="1121345.SAMN02745217_00059"/>
<feature type="domain" description="Xylose isomerase-like TIM barrel" evidence="1">
    <location>
        <begin position="19"/>
        <end position="307"/>
    </location>
</feature>
<dbReference type="InterPro" id="IPR013022">
    <property type="entry name" value="Xyl_isomerase-like_TIM-brl"/>
</dbReference>
<dbReference type="GO" id="GO:0016853">
    <property type="term" value="F:isomerase activity"/>
    <property type="evidence" value="ECO:0007669"/>
    <property type="project" value="UniProtKB-KW"/>
</dbReference>
<protein>
    <submittedName>
        <fullName evidence="2">Sugar phosphate isomerase/epimerase</fullName>
    </submittedName>
</protein>
<dbReference type="InterPro" id="IPR036237">
    <property type="entry name" value="Xyl_isomerase-like_sf"/>
</dbReference>
<dbReference type="EMBL" id="FRFD01000003">
    <property type="protein sequence ID" value="SHO43016.1"/>
    <property type="molecule type" value="Genomic_DNA"/>
</dbReference>
<gene>
    <name evidence="2" type="ORF">SAMN02745217_00059</name>
</gene>
<dbReference type="Pfam" id="PF01261">
    <property type="entry name" value="AP_endonuc_2"/>
    <property type="match status" value="1"/>
</dbReference>
<reference evidence="2 3" key="1">
    <citation type="submission" date="2016-12" db="EMBL/GenBank/DDBJ databases">
        <authorList>
            <person name="Song W.-J."/>
            <person name="Kurnit D.M."/>
        </authorList>
    </citation>
    <scope>NUCLEOTIDE SEQUENCE [LARGE SCALE GENOMIC DNA]</scope>
    <source>
        <strain evidence="2 3">DSM 12503</strain>
    </source>
</reference>
<organism evidence="2 3">
    <name type="scientific">Anaerocolumna xylanovorans DSM 12503</name>
    <dbReference type="NCBI Taxonomy" id="1121345"/>
    <lineage>
        <taxon>Bacteria</taxon>
        <taxon>Bacillati</taxon>
        <taxon>Bacillota</taxon>
        <taxon>Clostridia</taxon>
        <taxon>Lachnospirales</taxon>
        <taxon>Lachnospiraceae</taxon>
        <taxon>Anaerocolumna</taxon>
    </lineage>
</organism>
<dbReference type="RefSeq" id="WP_073586826.1">
    <property type="nucleotide sequence ID" value="NZ_FRFD01000003.1"/>
</dbReference>
<dbReference type="PANTHER" id="PTHR12110">
    <property type="entry name" value="HYDROXYPYRUVATE ISOMERASE"/>
    <property type="match status" value="1"/>
</dbReference>
<dbReference type="AlphaFoldDB" id="A0A1M7XWA3"/>
<dbReference type="InterPro" id="IPR050312">
    <property type="entry name" value="IolE/XylAMocC-like"/>
</dbReference>
<evidence type="ECO:0000313" key="3">
    <source>
        <dbReference type="Proteomes" id="UP000184612"/>
    </source>
</evidence>
<keyword evidence="3" id="KW-1185">Reference proteome</keyword>
<sequence>MKVGFCTVNFSDWKLEDVVKLAAEKGYEAVEIPTYTDNGQLDPDEITKGDNAKKLKSMVESHGLFISALSNHADSMAILGEGKDVAHICGGTPKEQHAFGINSLIRSAQIANALEVPTVIGFTGIQNMGHFNVFPNSKGWEEEEQNFVERFTPILEKYKEYGVKLAIEAHPNNIIYDLHSARRAVELLHNHPNFGINMDPANLLYTGISVEAFVDEMKDKIFAVHAKDTQILSHNLPRGGYWMFQGNWAELNRSFRFRIPGWGSVDWKSLITELYLAGYDGVFSYEHEDVTMSRADGVDKTIAFLKPLMIQAPYEGRNDKLFTK</sequence>
<accession>A0A1M7XWA3</accession>
<proteinExistence type="predicted"/>
<dbReference type="SUPFAM" id="SSF51658">
    <property type="entry name" value="Xylose isomerase-like"/>
    <property type="match status" value="1"/>
</dbReference>
<name>A0A1M7XWA3_9FIRM</name>
<dbReference type="Gene3D" id="3.20.20.150">
    <property type="entry name" value="Divalent-metal-dependent TIM barrel enzymes"/>
    <property type="match status" value="1"/>
</dbReference>
<dbReference type="Proteomes" id="UP000184612">
    <property type="component" value="Unassembled WGS sequence"/>
</dbReference>
<keyword evidence="2" id="KW-0413">Isomerase</keyword>
<dbReference type="OrthoDB" id="9779184at2"/>
<dbReference type="PANTHER" id="PTHR12110:SF21">
    <property type="entry name" value="XYLOSE ISOMERASE-LIKE TIM BARREL DOMAIN-CONTAINING PROTEIN"/>
    <property type="match status" value="1"/>
</dbReference>